<sequence>MVFDNPTPTAAPPWLKCDCTDEISVEEETSMLWSKGLLNYENKEEHDCCHSCEDVRDTFRNKGWGVTNPDLIDQVRC</sequence>
<proteinExistence type="predicted"/>
<organism evidence="2">
    <name type="scientific">Brassica napus</name>
    <name type="common">Rape</name>
    <dbReference type="NCBI Taxonomy" id="3708"/>
    <lineage>
        <taxon>Eukaryota</taxon>
        <taxon>Viridiplantae</taxon>
        <taxon>Streptophyta</taxon>
        <taxon>Embryophyta</taxon>
        <taxon>Tracheophyta</taxon>
        <taxon>Spermatophyta</taxon>
        <taxon>Magnoliopsida</taxon>
        <taxon>eudicotyledons</taxon>
        <taxon>Gunneridae</taxon>
        <taxon>Pentapetalae</taxon>
        <taxon>rosids</taxon>
        <taxon>malvids</taxon>
        <taxon>Brassicales</taxon>
        <taxon>Brassicaceae</taxon>
        <taxon>Brassiceae</taxon>
        <taxon>Brassica</taxon>
    </lineage>
</organism>
<dbReference type="Pfam" id="PF07970">
    <property type="entry name" value="COPIIcoated_ERV"/>
    <property type="match status" value="1"/>
</dbReference>
<dbReference type="EMBL" id="HG994365">
    <property type="protein sequence ID" value="CAF2077700.1"/>
    <property type="molecule type" value="Genomic_DNA"/>
</dbReference>
<dbReference type="AlphaFoldDB" id="A0A816RN71"/>
<evidence type="ECO:0000313" key="2">
    <source>
        <dbReference type="EMBL" id="CAF2077700.1"/>
    </source>
</evidence>
<gene>
    <name evidence="2" type="ORF">DARMORV10_C01P44760.1</name>
</gene>
<dbReference type="Proteomes" id="UP001295469">
    <property type="component" value="Chromosome C01"/>
</dbReference>
<evidence type="ECO:0000259" key="1">
    <source>
        <dbReference type="Pfam" id="PF07970"/>
    </source>
</evidence>
<accession>A0A816RN71</accession>
<reference evidence="2" key="1">
    <citation type="submission" date="2021-01" db="EMBL/GenBank/DDBJ databases">
        <authorList>
            <consortium name="Genoscope - CEA"/>
            <person name="William W."/>
        </authorList>
    </citation>
    <scope>NUCLEOTIDE SEQUENCE</scope>
</reference>
<dbReference type="InterPro" id="IPR012936">
    <property type="entry name" value="Erv_C"/>
</dbReference>
<feature type="domain" description="Endoplasmic reticulum vesicle transporter C-terminal" evidence="1">
    <location>
        <begin position="41"/>
        <end position="74"/>
    </location>
</feature>
<name>A0A816RN71_BRANA</name>
<protein>
    <submittedName>
        <fullName evidence="2">(rape) hypothetical protein</fullName>
    </submittedName>
</protein>